<comment type="caution">
    <text evidence="13">The sequence shown here is derived from an EMBL/GenBank/DDBJ whole genome shotgun (WGS) entry which is preliminary data.</text>
</comment>
<evidence type="ECO:0000259" key="11">
    <source>
        <dbReference type="Pfam" id="PF11626"/>
    </source>
</evidence>
<evidence type="ECO:0000256" key="6">
    <source>
        <dbReference type="ARBA" id="ARBA00023163"/>
    </source>
</evidence>
<organism evidence="13 14">
    <name type="scientific">Rhizodiscina lignyota</name>
    <dbReference type="NCBI Taxonomy" id="1504668"/>
    <lineage>
        <taxon>Eukaryota</taxon>
        <taxon>Fungi</taxon>
        <taxon>Dikarya</taxon>
        <taxon>Ascomycota</taxon>
        <taxon>Pezizomycotina</taxon>
        <taxon>Dothideomycetes</taxon>
        <taxon>Pleosporomycetidae</taxon>
        <taxon>Aulographales</taxon>
        <taxon>Rhizodiscinaceae</taxon>
        <taxon>Rhizodiscina</taxon>
    </lineage>
</organism>
<comment type="subunit">
    <text evidence="8">Homodimer.</text>
</comment>
<comment type="function">
    <text evidence="8">Involved in the regulation of telomere length, clustering and has a specific role in telomere position effect (TPE).</text>
</comment>
<dbReference type="PANTHER" id="PTHR16466">
    <property type="entry name" value="TELOMERE REPEAT-BINDING FACTOR 2-INTERACTING PROTEIN 1"/>
    <property type="match status" value="1"/>
</dbReference>
<accession>A0A9P4M5L9</accession>
<dbReference type="InterPro" id="IPR009057">
    <property type="entry name" value="Homeodomain-like_sf"/>
</dbReference>
<comment type="similarity">
    <text evidence="1 8">Belongs to the RAP1 family.</text>
</comment>
<dbReference type="EMBL" id="ML978127">
    <property type="protein sequence ID" value="KAF2098233.1"/>
    <property type="molecule type" value="Genomic_DNA"/>
</dbReference>
<sequence>MAQVVYTRADGNSEIRGDLFSGFKFFIAQRCPSRSTYVEKVTVNGGELVKLEKHADILIADHAKFFDAPPGSISYKFIDESIRQGTLADVEADEFRVGPAKGSSRPAGSARPAKTGRTPFTAEDDRVLWNWIKDYERKGGSLLGNEIYKQLDAVNTRHTWQSWRDRYVKTLRYKPPTSAPAPVPSNAPPTPPIDQNPTHISVEEAESNRDGDGDEDEEEDSVNDAAKEDEQDEVISICEYRAQDFNDLIGNGGDILTTDPKFEQQAWDAWSNLAPEHSASQWKAFWTQIVLPIYNEVGEESRRSKIYKKLWKPWVDANGWDAEAAAWLRYYEENVRPLFHEEDRDLGRTPEKQQSDEVFKQFSQSGPDSGAREVDTDTPASSPPERQLGTRMDGTADASSRPQSRNELKRSRDDFEEGDKGTSATSKKVKTQIDPINEFIISDDAEEEEDDENEDSNDEDQNPQHAQEDLPPSSPPAAAAKPTPRTSGGNAFDTQAIVDADTQFIDFDIPSPEGGFGDEDDGDGVHYPELPSSQGDPLGREMATQQAIAIAAQQQLDEDVLDPQLVGRDSNHQQESAQTYYETAPETQSKNLPAPSSSRHAPSSSYNSPTPHRAGTMSLERRVAVLKIRQLFGMGHSQKHVLCAVKRTSADPRLFYKVLGALEAGLGVPDDITGVWTEEDDAAIEGGDARGVQRMERKHGWDGLNGVEGRLEFLREWREP</sequence>
<dbReference type="InterPro" id="IPR039595">
    <property type="entry name" value="TE2IP/Rap1"/>
</dbReference>
<dbReference type="Gene3D" id="3.40.50.10190">
    <property type="entry name" value="BRCT domain"/>
    <property type="match status" value="1"/>
</dbReference>
<reference evidence="13" key="1">
    <citation type="journal article" date="2020" name="Stud. Mycol.">
        <title>101 Dothideomycetes genomes: a test case for predicting lifestyles and emergence of pathogens.</title>
        <authorList>
            <person name="Haridas S."/>
            <person name="Albert R."/>
            <person name="Binder M."/>
            <person name="Bloem J."/>
            <person name="Labutti K."/>
            <person name="Salamov A."/>
            <person name="Andreopoulos B."/>
            <person name="Baker S."/>
            <person name="Barry K."/>
            <person name="Bills G."/>
            <person name="Bluhm B."/>
            <person name="Cannon C."/>
            <person name="Castanera R."/>
            <person name="Culley D."/>
            <person name="Daum C."/>
            <person name="Ezra D."/>
            <person name="Gonzalez J."/>
            <person name="Henrissat B."/>
            <person name="Kuo A."/>
            <person name="Liang C."/>
            <person name="Lipzen A."/>
            <person name="Lutzoni F."/>
            <person name="Magnuson J."/>
            <person name="Mondo S."/>
            <person name="Nolan M."/>
            <person name="Ohm R."/>
            <person name="Pangilinan J."/>
            <person name="Park H.-J."/>
            <person name="Ramirez L."/>
            <person name="Alfaro M."/>
            <person name="Sun H."/>
            <person name="Tritt A."/>
            <person name="Yoshinaga Y."/>
            <person name="Zwiers L.-H."/>
            <person name="Turgeon B."/>
            <person name="Goodwin S."/>
            <person name="Spatafora J."/>
            <person name="Crous P."/>
            <person name="Grigoriev I."/>
        </authorList>
    </citation>
    <scope>NUCLEOTIDE SEQUENCE</scope>
    <source>
        <strain evidence="13">CBS 133067</strain>
    </source>
</reference>
<dbReference type="CDD" id="cd11655">
    <property type="entry name" value="rap1_myb-like"/>
    <property type="match status" value="1"/>
</dbReference>
<dbReference type="Pfam" id="PF08914">
    <property type="entry name" value="Myb_Rap1"/>
    <property type="match status" value="1"/>
</dbReference>
<feature type="compositionally biased region" description="Acidic residues" evidence="9">
    <location>
        <begin position="441"/>
        <end position="461"/>
    </location>
</feature>
<evidence type="ECO:0000259" key="12">
    <source>
        <dbReference type="Pfam" id="PF16589"/>
    </source>
</evidence>
<feature type="compositionally biased region" description="Polar residues" evidence="9">
    <location>
        <begin position="573"/>
        <end position="591"/>
    </location>
</feature>
<evidence type="ECO:0000256" key="9">
    <source>
        <dbReference type="SAM" id="MobiDB-lite"/>
    </source>
</evidence>
<keyword evidence="3 8" id="KW-0779">Telomere</keyword>
<dbReference type="SUPFAM" id="SSF46689">
    <property type="entry name" value="Homeodomain-like"/>
    <property type="match status" value="1"/>
</dbReference>
<feature type="compositionally biased region" description="Low complexity" evidence="9">
    <location>
        <begin position="593"/>
        <end position="609"/>
    </location>
</feature>
<feature type="compositionally biased region" description="Basic and acidic residues" evidence="9">
    <location>
        <begin position="404"/>
        <end position="413"/>
    </location>
</feature>
<proteinExistence type="inferred from homology"/>
<dbReference type="Proteomes" id="UP000799772">
    <property type="component" value="Unassembled WGS sequence"/>
</dbReference>
<feature type="region of interest" description="Disordered" evidence="9">
    <location>
        <begin position="97"/>
        <end position="119"/>
    </location>
</feature>
<keyword evidence="2 8" id="KW-0158">Chromosome</keyword>
<keyword evidence="5" id="KW-0010">Activator</keyword>
<feature type="region of interest" description="Disordered" evidence="9">
    <location>
        <begin position="174"/>
        <end position="233"/>
    </location>
</feature>
<feature type="region of interest" description="Disordered" evidence="9">
    <location>
        <begin position="345"/>
        <end position="545"/>
    </location>
</feature>
<dbReference type="Gene3D" id="1.10.10.60">
    <property type="entry name" value="Homeodomain-like"/>
    <property type="match status" value="1"/>
</dbReference>
<dbReference type="InterPro" id="IPR001357">
    <property type="entry name" value="BRCT_dom"/>
</dbReference>
<evidence type="ECO:0000256" key="8">
    <source>
        <dbReference type="RuleBase" id="RU367107"/>
    </source>
</evidence>
<feature type="compositionally biased region" description="Acidic residues" evidence="9">
    <location>
        <begin position="212"/>
        <end position="233"/>
    </location>
</feature>
<comment type="subcellular location">
    <subcellularLocation>
        <location evidence="8">Nucleus</location>
    </subcellularLocation>
    <subcellularLocation>
        <location evidence="8">Chromosome</location>
        <location evidence="8">Telomere</location>
    </subcellularLocation>
</comment>
<protein>
    <recommendedName>
        <fullName evidence="8">DNA-binding protein RAP1</fullName>
    </recommendedName>
</protein>
<dbReference type="InterPro" id="IPR021661">
    <property type="entry name" value="Rap1_C"/>
</dbReference>
<dbReference type="OrthoDB" id="435460at2759"/>
<feature type="region of interest" description="Disordered" evidence="9">
    <location>
        <begin position="570"/>
        <end position="616"/>
    </location>
</feature>
<feature type="domain" description="BRCT" evidence="12">
    <location>
        <begin position="18"/>
        <end position="91"/>
    </location>
</feature>
<dbReference type="Pfam" id="PF11626">
    <property type="entry name" value="Rap1_C"/>
    <property type="match status" value="1"/>
</dbReference>
<evidence type="ECO:0000256" key="7">
    <source>
        <dbReference type="ARBA" id="ARBA00023242"/>
    </source>
</evidence>
<name>A0A9P4M5L9_9PEZI</name>
<dbReference type="AlphaFoldDB" id="A0A9P4M5L9"/>
<dbReference type="GO" id="GO:0005654">
    <property type="term" value="C:nucleoplasm"/>
    <property type="evidence" value="ECO:0007669"/>
    <property type="project" value="UniProtKB-ARBA"/>
</dbReference>
<dbReference type="InterPro" id="IPR036420">
    <property type="entry name" value="BRCT_dom_sf"/>
</dbReference>
<dbReference type="InterPro" id="IPR038104">
    <property type="entry name" value="Rap1_C_sf"/>
</dbReference>
<evidence type="ECO:0000256" key="1">
    <source>
        <dbReference type="ARBA" id="ARBA00010467"/>
    </source>
</evidence>
<keyword evidence="4" id="KW-0805">Transcription regulation</keyword>
<dbReference type="PANTHER" id="PTHR16466:SF6">
    <property type="entry name" value="TELOMERIC REPEAT-BINDING FACTOR 2-INTERACTING PROTEIN 1"/>
    <property type="match status" value="1"/>
</dbReference>
<evidence type="ECO:0000313" key="13">
    <source>
        <dbReference type="EMBL" id="KAF2098233.1"/>
    </source>
</evidence>
<feature type="compositionally biased region" description="Basic and acidic residues" evidence="9">
    <location>
        <begin position="345"/>
        <end position="359"/>
    </location>
</feature>
<dbReference type="InterPro" id="IPR015010">
    <property type="entry name" value="TERF2IP_Myb"/>
</dbReference>
<dbReference type="FunFam" id="1.10.10.60:FF:000246">
    <property type="entry name" value="Telomeric repeat-binding factor 2-interacting protein 1"/>
    <property type="match status" value="1"/>
</dbReference>
<dbReference type="GO" id="GO:0031848">
    <property type="term" value="P:protection from non-homologous end joining at telomere"/>
    <property type="evidence" value="ECO:0007669"/>
    <property type="project" value="TreeGrafter"/>
</dbReference>
<dbReference type="GO" id="GO:0010833">
    <property type="term" value="P:telomere maintenance via telomere lengthening"/>
    <property type="evidence" value="ECO:0007669"/>
    <property type="project" value="UniProtKB-UniRule"/>
</dbReference>
<evidence type="ECO:0000256" key="2">
    <source>
        <dbReference type="ARBA" id="ARBA00022454"/>
    </source>
</evidence>
<dbReference type="GO" id="GO:0042162">
    <property type="term" value="F:telomeric DNA binding"/>
    <property type="evidence" value="ECO:0007669"/>
    <property type="project" value="TreeGrafter"/>
</dbReference>
<dbReference type="Gene3D" id="1.10.10.2170">
    <property type="match status" value="1"/>
</dbReference>
<feature type="domain" description="TERF2-interacting telomeric protein 1 Myb" evidence="10">
    <location>
        <begin position="120"/>
        <end position="175"/>
    </location>
</feature>
<gene>
    <name evidence="13" type="ORF">NA57DRAFT_77025</name>
</gene>
<evidence type="ECO:0000259" key="10">
    <source>
        <dbReference type="Pfam" id="PF08914"/>
    </source>
</evidence>
<keyword evidence="7 8" id="KW-0539">Nucleus</keyword>
<feature type="domain" description="TRF2-interacting telomeric protein/Rap1 C-terminal" evidence="11">
    <location>
        <begin position="634"/>
        <end position="715"/>
    </location>
</feature>
<dbReference type="GO" id="GO:0070187">
    <property type="term" value="C:shelterin complex"/>
    <property type="evidence" value="ECO:0007669"/>
    <property type="project" value="TreeGrafter"/>
</dbReference>
<feature type="compositionally biased region" description="Pro residues" evidence="9">
    <location>
        <begin position="177"/>
        <end position="194"/>
    </location>
</feature>
<keyword evidence="6" id="KW-0804">Transcription</keyword>
<feature type="compositionally biased region" description="Polar residues" evidence="9">
    <location>
        <begin position="484"/>
        <end position="493"/>
    </location>
</feature>
<keyword evidence="14" id="KW-1185">Reference proteome</keyword>
<evidence type="ECO:0000256" key="4">
    <source>
        <dbReference type="ARBA" id="ARBA00023015"/>
    </source>
</evidence>
<evidence type="ECO:0000256" key="5">
    <source>
        <dbReference type="ARBA" id="ARBA00023159"/>
    </source>
</evidence>
<evidence type="ECO:0000313" key="14">
    <source>
        <dbReference type="Proteomes" id="UP000799772"/>
    </source>
</evidence>
<dbReference type="Pfam" id="PF16589">
    <property type="entry name" value="BRCT_2"/>
    <property type="match status" value="1"/>
</dbReference>
<evidence type="ECO:0000256" key="3">
    <source>
        <dbReference type="ARBA" id="ARBA00022895"/>
    </source>
</evidence>